<name>A0A6G8S2A7_9GAMM</name>
<accession>A0A6G8S2A7</accession>
<dbReference type="Gene3D" id="3.30.479.30">
    <property type="entry name" value="Band 7 domain"/>
    <property type="match status" value="1"/>
</dbReference>
<dbReference type="SMART" id="SM00244">
    <property type="entry name" value="PHB"/>
    <property type="match status" value="1"/>
</dbReference>
<proteinExistence type="inferred from homology"/>
<reference evidence="4 5" key="1">
    <citation type="submission" date="2020-03" db="EMBL/GenBank/DDBJ databases">
        <authorList>
            <person name="Zhu W."/>
        </authorList>
    </citation>
    <scope>NUCLEOTIDE SEQUENCE [LARGE SCALE GENOMIC DNA]</scope>
    <source>
        <strain evidence="4 5">185</strain>
    </source>
</reference>
<dbReference type="SUPFAM" id="SSF117892">
    <property type="entry name" value="Band 7/SPFH domain"/>
    <property type="match status" value="1"/>
</dbReference>
<dbReference type="FunFam" id="3.30.479.30:FF:000004">
    <property type="entry name" value="Putative membrane protease family, stomatin"/>
    <property type="match status" value="1"/>
</dbReference>
<gene>
    <name evidence="4" type="ORF">G8D99_03945</name>
</gene>
<evidence type="ECO:0000256" key="1">
    <source>
        <dbReference type="ARBA" id="ARBA00004167"/>
    </source>
</evidence>
<dbReference type="InterPro" id="IPR050710">
    <property type="entry name" value="Band7/mec-2_domain"/>
</dbReference>
<feature type="domain" description="Band 7" evidence="3">
    <location>
        <begin position="20"/>
        <end position="178"/>
    </location>
</feature>
<dbReference type="GO" id="GO:0098552">
    <property type="term" value="C:side of membrane"/>
    <property type="evidence" value="ECO:0007669"/>
    <property type="project" value="UniProtKB-ARBA"/>
</dbReference>
<sequence>MSGSIIVLAFLAFVGITIFKGVRIVPQGYNWIVQRLGKYRTTLNPGLNFVIPYIDEVAYKVTTKDIVLDIPSQEVITRDNAVLVMNAVAYINITAPVKAVYGIENYTWAIQNLVQTSLRSIVGEMDLDDALSSRDHIKAKLKMAISDDIADWGITLKTVEIQDIQPSGTMQSAMEAQAAAERQRRATVTRADGEKQAAILEAEGRLEASRRDAEAQVVLAEASEKAIQMVTNAVGDKEIPVAYLLGEQYVKAMQDMAKSNNAKTVVLPADIMNTIRGVMGRN</sequence>
<dbReference type="EMBL" id="CP049916">
    <property type="protein sequence ID" value="QIO08255.1"/>
    <property type="molecule type" value="Genomic_DNA"/>
</dbReference>
<dbReference type="Proteomes" id="UP000501939">
    <property type="component" value="Chromosome"/>
</dbReference>
<dbReference type="InterPro" id="IPR001107">
    <property type="entry name" value="Band_7"/>
</dbReference>
<dbReference type="GO" id="GO:0005886">
    <property type="term" value="C:plasma membrane"/>
    <property type="evidence" value="ECO:0007669"/>
    <property type="project" value="UniProtKB-ARBA"/>
</dbReference>
<dbReference type="PANTHER" id="PTHR43327">
    <property type="entry name" value="STOMATIN-LIKE PROTEIN 2, MITOCHONDRIAL"/>
    <property type="match status" value="1"/>
</dbReference>
<dbReference type="InterPro" id="IPR001972">
    <property type="entry name" value="Stomatin_HflK_fam"/>
</dbReference>
<dbReference type="PANTHER" id="PTHR43327:SF10">
    <property type="entry name" value="STOMATIN-LIKE PROTEIN 2, MITOCHONDRIAL"/>
    <property type="match status" value="1"/>
</dbReference>
<evidence type="ECO:0000313" key="5">
    <source>
        <dbReference type="Proteomes" id="UP000501939"/>
    </source>
</evidence>
<dbReference type="PRINTS" id="PR00721">
    <property type="entry name" value="STOMATIN"/>
</dbReference>
<dbReference type="RefSeq" id="WP_166322827.1">
    <property type="nucleotide sequence ID" value="NZ_CP049916.1"/>
</dbReference>
<protein>
    <submittedName>
        <fullName evidence="4">SPFH/Band 7/PHB domain protein</fullName>
    </submittedName>
</protein>
<dbReference type="CDD" id="cd08829">
    <property type="entry name" value="SPFH_paraslipin"/>
    <property type="match status" value="1"/>
</dbReference>
<keyword evidence="5" id="KW-1185">Reference proteome</keyword>
<dbReference type="InterPro" id="IPR036013">
    <property type="entry name" value="Band_7/SPFH_dom_sf"/>
</dbReference>
<dbReference type="KEGG" id="alj:G8D99_03945"/>
<organism evidence="4 5">
    <name type="scientific">Acinetobacter lanii</name>
    <dbReference type="NCBI Taxonomy" id="2715163"/>
    <lineage>
        <taxon>Bacteria</taxon>
        <taxon>Pseudomonadati</taxon>
        <taxon>Pseudomonadota</taxon>
        <taxon>Gammaproteobacteria</taxon>
        <taxon>Moraxellales</taxon>
        <taxon>Moraxellaceae</taxon>
        <taxon>Acinetobacter</taxon>
    </lineage>
</organism>
<comment type="similarity">
    <text evidence="2">Belongs to the band 7/mec-2 family.</text>
</comment>
<evidence type="ECO:0000259" key="3">
    <source>
        <dbReference type="SMART" id="SM00244"/>
    </source>
</evidence>
<evidence type="ECO:0000256" key="2">
    <source>
        <dbReference type="ARBA" id="ARBA00008164"/>
    </source>
</evidence>
<dbReference type="Pfam" id="PF01145">
    <property type="entry name" value="Band_7"/>
    <property type="match status" value="1"/>
</dbReference>
<dbReference type="AlphaFoldDB" id="A0A6G8S2A7"/>
<evidence type="ECO:0000313" key="4">
    <source>
        <dbReference type="EMBL" id="QIO08255.1"/>
    </source>
</evidence>
<comment type="subcellular location">
    <subcellularLocation>
        <location evidence="1">Membrane</location>
        <topology evidence="1">Single-pass membrane protein</topology>
    </subcellularLocation>
</comment>